<keyword evidence="5" id="KW-1185">Reference proteome</keyword>
<dbReference type="RefSeq" id="WP_182957468.1">
    <property type="nucleotide sequence ID" value="NZ_WNXC01000003.1"/>
</dbReference>
<feature type="signal peptide" evidence="3">
    <location>
        <begin position="1"/>
        <end position="18"/>
    </location>
</feature>
<keyword evidence="2" id="KW-0313">Glucose metabolism</keyword>
<evidence type="ECO:0000313" key="5">
    <source>
        <dbReference type="Proteomes" id="UP000636110"/>
    </source>
</evidence>
<evidence type="ECO:0000256" key="1">
    <source>
        <dbReference type="ARBA" id="ARBA00005564"/>
    </source>
</evidence>
<dbReference type="InterPro" id="IPR050282">
    <property type="entry name" value="Cycloisomerase_2"/>
</dbReference>
<organism evidence="4 5">
    <name type="scientific">Pedobacter gandavensis</name>
    <dbReference type="NCBI Taxonomy" id="2679963"/>
    <lineage>
        <taxon>Bacteria</taxon>
        <taxon>Pseudomonadati</taxon>
        <taxon>Bacteroidota</taxon>
        <taxon>Sphingobacteriia</taxon>
        <taxon>Sphingobacteriales</taxon>
        <taxon>Sphingobacteriaceae</taxon>
        <taxon>Pedobacter</taxon>
    </lineage>
</organism>
<sequence>MKKLLFFPVIMLALQSCAQKKDYNLIVGTYTNTGKSEGIYVYDFDTNTAAFKAKSVTKNVENPSFLALGDGNKTIYAVNETGETSAASAFNFDPVSGKLTFLNKQVTNGADPCYIIADKKNVITANYSGGSISVFGIEKNGSLSAIKQLVKHSGKSIDKDRQGSSHVHMAQFSPDHKYVVVDDLGTDKIYLYNYNPDGGNKVLTIKDSVAVTPGAGPRHLIFSKDAKYAYLIHEIDGGITVFSYSDGNLTEIQKTKITEDGFKGENGAADIHLSPDGKFLYASNRGSENKITIFAIEKGGLLSIRGYVSTLGKGPRNFAIDPTGKHLLVAHQYTNNIVIFERNMETGALTDTGKRIEVGAPVCLIFAAAK</sequence>
<dbReference type="InterPro" id="IPR019405">
    <property type="entry name" value="Lactonase_7-beta_prop"/>
</dbReference>
<dbReference type="PANTHER" id="PTHR30344:SF1">
    <property type="entry name" value="6-PHOSPHOGLUCONOLACTONASE"/>
    <property type="match status" value="1"/>
</dbReference>
<dbReference type="Proteomes" id="UP000636110">
    <property type="component" value="Unassembled WGS sequence"/>
</dbReference>
<protein>
    <submittedName>
        <fullName evidence="4">Beta-propeller fold lactonase family protein</fullName>
    </submittedName>
</protein>
<accession>A0ABR6EWL1</accession>
<proteinExistence type="inferred from homology"/>
<dbReference type="PROSITE" id="PS51257">
    <property type="entry name" value="PROKAR_LIPOPROTEIN"/>
    <property type="match status" value="1"/>
</dbReference>
<dbReference type="Pfam" id="PF10282">
    <property type="entry name" value="Lactonase"/>
    <property type="match status" value="1"/>
</dbReference>
<comment type="caution">
    <text evidence="4">The sequence shown here is derived from an EMBL/GenBank/DDBJ whole genome shotgun (WGS) entry which is preliminary data.</text>
</comment>
<comment type="similarity">
    <text evidence="1">Belongs to the cycloisomerase 2 family.</text>
</comment>
<keyword evidence="3" id="KW-0732">Signal</keyword>
<reference evidence="4 5" key="1">
    <citation type="submission" date="2019-11" db="EMBL/GenBank/DDBJ databases">
        <title>Description of Pedobacter sp. LMG 31462T.</title>
        <authorList>
            <person name="Carlier A."/>
            <person name="Qi S."/>
            <person name="Vandamme P."/>
        </authorList>
    </citation>
    <scope>NUCLEOTIDE SEQUENCE [LARGE SCALE GENOMIC DNA]</scope>
    <source>
        <strain evidence="4 5">LMG 31462</strain>
    </source>
</reference>
<evidence type="ECO:0000256" key="2">
    <source>
        <dbReference type="ARBA" id="ARBA00022526"/>
    </source>
</evidence>
<feature type="chain" id="PRO_5047405299" evidence="3">
    <location>
        <begin position="19"/>
        <end position="370"/>
    </location>
</feature>
<dbReference type="SUPFAM" id="SSF51004">
    <property type="entry name" value="C-terminal (heme d1) domain of cytochrome cd1-nitrite reductase"/>
    <property type="match status" value="1"/>
</dbReference>
<dbReference type="InterPro" id="IPR015943">
    <property type="entry name" value="WD40/YVTN_repeat-like_dom_sf"/>
</dbReference>
<dbReference type="EMBL" id="WNXC01000003">
    <property type="protein sequence ID" value="MBB2149650.1"/>
    <property type="molecule type" value="Genomic_DNA"/>
</dbReference>
<name>A0ABR6EWL1_9SPHI</name>
<dbReference type="PANTHER" id="PTHR30344">
    <property type="entry name" value="6-PHOSPHOGLUCONOLACTONASE-RELATED"/>
    <property type="match status" value="1"/>
</dbReference>
<gene>
    <name evidence="4" type="ORF">GM920_12125</name>
</gene>
<evidence type="ECO:0000256" key="3">
    <source>
        <dbReference type="SAM" id="SignalP"/>
    </source>
</evidence>
<dbReference type="InterPro" id="IPR011048">
    <property type="entry name" value="Haem_d1_sf"/>
</dbReference>
<evidence type="ECO:0000313" key="4">
    <source>
        <dbReference type="EMBL" id="MBB2149650.1"/>
    </source>
</evidence>
<keyword evidence="2" id="KW-0119">Carbohydrate metabolism</keyword>
<dbReference type="Gene3D" id="2.130.10.10">
    <property type="entry name" value="YVTN repeat-like/Quinoprotein amine dehydrogenase"/>
    <property type="match status" value="1"/>
</dbReference>